<dbReference type="PANTHER" id="PTHR38030">
    <property type="entry name" value="PROTOPORPHYRINOGEN IX DEHYDROGENASE [MENAQUINONE]"/>
    <property type="match status" value="1"/>
</dbReference>
<dbReference type="EMBL" id="ABVQ01000034">
    <property type="protein sequence ID" value="EEC58432.1"/>
    <property type="molecule type" value="Genomic_DNA"/>
</dbReference>
<dbReference type="Pfam" id="PF12724">
    <property type="entry name" value="Flavodoxin_5"/>
    <property type="match status" value="1"/>
</dbReference>
<dbReference type="Gene3D" id="3.40.50.360">
    <property type="match status" value="1"/>
</dbReference>
<evidence type="ECO:0000259" key="1">
    <source>
        <dbReference type="Pfam" id="PF12724"/>
    </source>
</evidence>
<evidence type="ECO:0000313" key="2">
    <source>
        <dbReference type="EMBL" id="EEC58432.1"/>
    </source>
</evidence>
<proteinExistence type="predicted"/>
<reference evidence="2 3" key="1">
    <citation type="submission" date="2008-11" db="EMBL/GenBank/DDBJ databases">
        <title>Draft genome sequence of Bacteroides pectinophilus (ATCC 43243).</title>
        <authorList>
            <person name="Sudarsanam P."/>
            <person name="Ley R."/>
            <person name="Guruge J."/>
            <person name="Turnbaugh P.J."/>
            <person name="Mahowald M."/>
            <person name="Liep D."/>
            <person name="Gordon J."/>
        </authorList>
    </citation>
    <scope>NUCLEOTIDE SEQUENCE [LARGE SCALE GENOMIC DNA]</scope>
    <source>
        <strain evidence="2 3">ATCC 43243</strain>
    </source>
</reference>
<dbReference type="eggNOG" id="COG0716">
    <property type="taxonomic scope" value="Bacteria"/>
</dbReference>
<dbReference type="SUPFAM" id="SSF52218">
    <property type="entry name" value="Flavoproteins"/>
    <property type="match status" value="1"/>
</dbReference>
<name>B7APF8_9FIRM</name>
<keyword evidence="3" id="KW-1185">Reference proteome</keyword>
<organism evidence="2 3">
    <name type="scientific">[Bacteroides] pectinophilus ATCC 43243</name>
    <dbReference type="NCBI Taxonomy" id="483218"/>
    <lineage>
        <taxon>Bacteria</taxon>
        <taxon>Bacillati</taxon>
        <taxon>Bacillota</taxon>
        <taxon>Clostridia</taxon>
        <taxon>Eubacteriales</taxon>
    </lineage>
</organism>
<dbReference type="GO" id="GO:0010181">
    <property type="term" value="F:FMN binding"/>
    <property type="evidence" value="ECO:0007669"/>
    <property type="project" value="TreeGrafter"/>
</dbReference>
<dbReference type="PANTHER" id="PTHR38030:SF2">
    <property type="entry name" value="PROTOPORPHYRINOGEN IX DEHYDROGENASE [QUINONE]"/>
    <property type="match status" value="1"/>
</dbReference>
<evidence type="ECO:0000313" key="3">
    <source>
        <dbReference type="Proteomes" id="UP000003136"/>
    </source>
</evidence>
<comment type="caution">
    <text evidence="2">The sequence shown here is derived from an EMBL/GenBank/DDBJ whole genome shotgun (WGS) entry which is preliminary data.</text>
</comment>
<dbReference type="InterPro" id="IPR029039">
    <property type="entry name" value="Flavoprotein-like_sf"/>
</dbReference>
<reference evidence="2 3" key="2">
    <citation type="submission" date="2008-11" db="EMBL/GenBank/DDBJ databases">
        <authorList>
            <person name="Fulton L."/>
            <person name="Clifton S."/>
            <person name="Fulton B."/>
            <person name="Xu J."/>
            <person name="Minx P."/>
            <person name="Pepin K.H."/>
            <person name="Johnson M."/>
            <person name="Bhonagiri V."/>
            <person name="Nash W.E."/>
            <person name="Mardis E.R."/>
            <person name="Wilson R.K."/>
        </authorList>
    </citation>
    <scope>NUCLEOTIDE SEQUENCE [LARGE SCALE GENOMIC DNA]</scope>
    <source>
        <strain evidence="2 3">ATCC 43243</strain>
    </source>
</reference>
<dbReference type="HOGENOM" id="CLU_105338_0_0_9"/>
<dbReference type="AlphaFoldDB" id="B7APF8"/>
<dbReference type="STRING" id="483218.BACPEC_00564"/>
<gene>
    <name evidence="2" type="ORF">BACPEC_00564</name>
</gene>
<dbReference type="InterPro" id="IPR026816">
    <property type="entry name" value="Flavodoxin_dom"/>
</dbReference>
<dbReference type="GO" id="GO:0006783">
    <property type="term" value="P:heme biosynthetic process"/>
    <property type="evidence" value="ECO:0007669"/>
    <property type="project" value="TreeGrafter"/>
</dbReference>
<accession>B7APF8</accession>
<dbReference type="Proteomes" id="UP000003136">
    <property type="component" value="Unassembled WGS sequence"/>
</dbReference>
<dbReference type="InterPro" id="IPR052200">
    <property type="entry name" value="Protoporphyrinogen_IX_DH"/>
</dbReference>
<feature type="domain" description="Flavodoxin" evidence="1">
    <location>
        <begin position="5"/>
        <end position="80"/>
    </location>
</feature>
<dbReference type="GO" id="GO:0070819">
    <property type="term" value="F:menaquinone-dependent protoporphyrinogen oxidase activity"/>
    <property type="evidence" value="ECO:0007669"/>
    <property type="project" value="TreeGrafter"/>
</dbReference>
<protein>
    <recommendedName>
        <fullName evidence="1">Flavodoxin domain-containing protein</fullName>
    </recommendedName>
</protein>
<sequence>MKIAIVYASVHHGNTKKLVDAIADAYGTELIDATKIKEKNLSEYDAIGFASGIYYGKFHQAVLNFASVNLPQEKTVFLICTHGGSAAFGSIEAILKNKRCSITDRFSCKGYDTFGPFRLIGGIAKGHPDDKDIKSVLDFYDGIIKKMQV</sequence>